<keyword evidence="6" id="KW-0472">Membrane</keyword>
<protein>
    <submittedName>
        <fullName evidence="8">Serine/threonine protein kinase</fullName>
    </submittedName>
</protein>
<keyword evidence="2 5" id="KW-0547">Nucleotide-binding</keyword>
<keyword evidence="3 8" id="KW-0418">Kinase</keyword>
<evidence type="ECO:0000256" key="1">
    <source>
        <dbReference type="ARBA" id="ARBA00022679"/>
    </source>
</evidence>
<proteinExistence type="predicted"/>
<dbReference type="Gene3D" id="3.30.200.20">
    <property type="entry name" value="Phosphorylase Kinase, domain 1"/>
    <property type="match status" value="1"/>
</dbReference>
<dbReference type="RefSeq" id="WP_176763948.1">
    <property type="nucleotide sequence ID" value="NZ_FNAG01000001.1"/>
</dbReference>
<keyword evidence="4 5" id="KW-0067">ATP-binding</keyword>
<dbReference type="CDD" id="cd14014">
    <property type="entry name" value="STKc_PknB_like"/>
    <property type="match status" value="1"/>
</dbReference>
<sequence length="341" mass="36873">MSRELPRLPADSPREVAGFRIQRLLGGGSSARVYLAEHPLRHRPVAVKLIRADLEADEDGLEELLAAVRRARGLRHPHLERVIEVQRGAEGVQIVSEYLPGGSLRQRLEKAGSLPALQALVILKQVLSALSALHQRGLVHRDVKPGNVLFDTEGRAVLVDFGLLQPIREAEAPGPADSVLAPALGAGSSRAGQIAGTAAYMAPEQARGEAVDARADLYSLGVMAFELLSGRLPYRSEDPLTLAELHERAPLPELPRAVDWLQPLIDALLAKRPDDRLDSAQAVLQVIETLVLAEPAAADIAPRTTSRLLRAPRPPRAWRRRLMALSALAAALAAAWVLLAR</sequence>
<dbReference type="InterPro" id="IPR000719">
    <property type="entry name" value="Prot_kinase_dom"/>
</dbReference>
<dbReference type="Proteomes" id="UP000199603">
    <property type="component" value="Unassembled WGS sequence"/>
</dbReference>
<dbReference type="SMART" id="SM00220">
    <property type="entry name" value="S_TKc"/>
    <property type="match status" value="1"/>
</dbReference>
<dbReference type="GO" id="GO:0004674">
    <property type="term" value="F:protein serine/threonine kinase activity"/>
    <property type="evidence" value="ECO:0007669"/>
    <property type="project" value="UniProtKB-KW"/>
</dbReference>
<evidence type="ECO:0000313" key="9">
    <source>
        <dbReference type="Proteomes" id="UP000199603"/>
    </source>
</evidence>
<dbReference type="InterPro" id="IPR008271">
    <property type="entry name" value="Ser/Thr_kinase_AS"/>
</dbReference>
<accession>A0A1G6RYX0</accession>
<keyword evidence="8" id="KW-0723">Serine/threonine-protein kinase</keyword>
<dbReference type="PANTHER" id="PTHR43289">
    <property type="entry name" value="MITOGEN-ACTIVATED PROTEIN KINASE KINASE KINASE 20-RELATED"/>
    <property type="match status" value="1"/>
</dbReference>
<gene>
    <name evidence="8" type="ORF">SAMN04488509_101157</name>
</gene>
<keyword evidence="1" id="KW-0808">Transferase</keyword>
<keyword evidence="9" id="KW-1185">Reference proteome</keyword>
<dbReference type="PROSITE" id="PS00108">
    <property type="entry name" value="PROTEIN_KINASE_ST"/>
    <property type="match status" value="1"/>
</dbReference>
<evidence type="ECO:0000256" key="2">
    <source>
        <dbReference type="ARBA" id="ARBA00022741"/>
    </source>
</evidence>
<dbReference type="AlphaFoldDB" id="A0A1G6RYX0"/>
<dbReference type="PROSITE" id="PS50011">
    <property type="entry name" value="PROTEIN_KINASE_DOM"/>
    <property type="match status" value="1"/>
</dbReference>
<feature type="domain" description="Protein kinase" evidence="7">
    <location>
        <begin position="19"/>
        <end position="291"/>
    </location>
</feature>
<feature type="binding site" evidence="5">
    <location>
        <position position="48"/>
    </location>
    <ligand>
        <name>ATP</name>
        <dbReference type="ChEBI" id="CHEBI:30616"/>
    </ligand>
</feature>
<keyword evidence="6" id="KW-1133">Transmembrane helix</keyword>
<dbReference type="Gene3D" id="1.10.510.10">
    <property type="entry name" value="Transferase(Phosphotransferase) domain 1"/>
    <property type="match status" value="1"/>
</dbReference>
<evidence type="ECO:0000259" key="7">
    <source>
        <dbReference type="PROSITE" id="PS50011"/>
    </source>
</evidence>
<dbReference type="SUPFAM" id="SSF56112">
    <property type="entry name" value="Protein kinase-like (PK-like)"/>
    <property type="match status" value="1"/>
</dbReference>
<dbReference type="InterPro" id="IPR011009">
    <property type="entry name" value="Kinase-like_dom_sf"/>
</dbReference>
<evidence type="ECO:0000256" key="3">
    <source>
        <dbReference type="ARBA" id="ARBA00022777"/>
    </source>
</evidence>
<dbReference type="PANTHER" id="PTHR43289:SF6">
    <property type="entry name" value="SERINE_THREONINE-PROTEIN KINASE NEKL-3"/>
    <property type="match status" value="1"/>
</dbReference>
<evidence type="ECO:0000256" key="6">
    <source>
        <dbReference type="SAM" id="Phobius"/>
    </source>
</evidence>
<name>A0A1G6RYX0_9GAMM</name>
<evidence type="ECO:0000256" key="5">
    <source>
        <dbReference type="PROSITE-ProRule" id="PRU10141"/>
    </source>
</evidence>
<dbReference type="STRING" id="265719.SAMN04488509_101157"/>
<feature type="transmembrane region" description="Helical" evidence="6">
    <location>
        <begin position="322"/>
        <end position="339"/>
    </location>
</feature>
<dbReference type="GO" id="GO:0005524">
    <property type="term" value="F:ATP binding"/>
    <property type="evidence" value="ECO:0007669"/>
    <property type="project" value="UniProtKB-UniRule"/>
</dbReference>
<keyword evidence="6" id="KW-0812">Transmembrane</keyword>
<dbReference type="PROSITE" id="PS00107">
    <property type="entry name" value="PROTEIN_KINASE_ATP"/>
    <property type="match status" value="1"/>
</dbReference>
<evidence type="ECO:0000313" key="8">
    <source>
        <dbReference type="EMBL" id="SDD09156.1"/>
    </source>
</evidence>
<dbReference type="Pfam" id="PF00069">
    <property type="entry name" value="Pkinase"/>
    <property type="match status" value="1"/>
</dbReference>
<organism evidence="8 9">
    <name type="scientific">Aquimonas voraii</name>
    <dbReference type="NCBI Taxonomy" id="265719"/>
    <lineage>
        <taxon>Bacteria</taxon>
        <taxon>Pseudomonadati</taxon>
        <taxon>Pseudomonadota</taxon>
        <taxon>Gammaproteobacteria</taxon>
        <taxon>Lysobacterales</taxon>
        <taxon>Lysobacteraceae</taxon>
        <taxon>Aquimonas</taxon>
    </lineage>
</organism>
<reference evidence="8 9" key="1">
    <citation type="submission" date="2016-10" db="EMBL/GenBank/DDBJ databases">
        <authorList>
            <person name="de Groot N.N."/>
        </authorList>
    </citation>
    <scope>NUCLEOTIDE SEQUENCE [LARGE SCALE GENOMIC DNA]</scope>
    <source>
        <strain evidence="8 9">DSM 16957</strain>
    </source>
</reference>
<dbReference type="EMBL" id="FNAG01000001">
    <property type="protein sequence ID" value="SDD09156.1"/>
    <property type="molecule type" value="Genomic_DNA"/>
</dbReference>
<evidence type="ECO:0000256" key="4">
    <source>
        <dbReference type="ARBA" id="ARBA00022840"/>
    </source>
</evidence>
<dbReference type="InterPro" id="IPR017441">
    <property type="entry name" value="Protein_kinase_ATP_BS"/>
</dbReference>